<dbReference type="HOGENOM" id="CLU_2730394_0_0_2"/>
<dbReference type="PATRIC" id="fig|1434110.4.peg.3781"/>
<keyword evidence="2" id="KW-1185">Reference proteome</keyword>
<dbReference type="KEGG" id="mhor:MSHOH_2933"/>
<dbReference type="EMBL" id="CP009516">
    <property type="protein sequence ID" value="AKB79416.1"/>
    <property type="molecule type" value="Genomic_DNA"/>
</dbReference>
<evidence type="ECO:0000313" key="1">
    <source>
        <dbReference type="EMBL" id="AKB79416.1"/>
    </source>
</evidence>
<reference evidence="1 2" key="1">
    <citation type="submission" date="2014-07" db="EMBL/GenBank/DDBJ databases">
        <title>Methanogenic archaea and the global carbon cycle.</title>
        <authorList>
            <person name="Henriksen J.R."/>
            <person name="Luke J."/>
            <person name="Reinhart S."/>
            <person name="Benedict M.N."/>
            <person name="Youngblut N.D."/>
            <person name="Metcalf M.E."/>
            <person name="Whitaker R.J."/>
            <person name="Metcalf W.W."/>
        </authorList>
    </citation>
    <scope>NUCLEOTIDE SEQUENCE [LARGE SCALE GENOMIC DNA]</scope>
    <source>
        <strain evidence="1 2">HB-1</strain>
    </source>
</reference>
<gene>
    <name evidence="1" type="ORF">MSHOH_2933</name>
</gene>
<proteinExistence type="predicted"/>
<name>A0A0E3SEN0_9EURY</name>
<organism evidence="1 2">
    <name type="scientific">Methanosarcina horonobensis HB-1 = JCM 15518</name>
    <dbReference type="NCBI Taxonomy" id="1434110"/>
    <lineage>
        <taxon>Archaea</taxon>
        <taxon>Methanobacteriati</taxon>
        <taxon>Methanobacteriota</taxon>
        <taxon>Stenosarchaea group</taxon>
        <taxon>Methanomicrobia</taxon>
        <taxon>Methanosarcinales</taxon>
        <taxon>Methanosarcinaceae</taxon>
        <taxon>Methanosarcina</taxon>
    </lineage>
</organism>
<protein>
    <submittedName>
        <fullName evidence="1">Uncharacterized protein</fullName>
    </submittedName>
</protein>
<dbReference type="AlphaFoldDB" id="A0A0E3SEN0"/>
<sequence>MLSSKFNMDGNNTMRAWKRIYYIVLQGWPRRFLVETAERYCARVWKITPYRRFPGSFCPITQSPFLDISDD</sequence>
<accession>A0A0E3SEN0</accession>
<evidence type="ECO:0000313" key="2">
    <source>
        <dbReference type="Proteomes" id="UP000033101"/>
    </source>
</evidence>
<dbReference type="Proteomes" id="UP000033101">
    <property type="component" value="Chromosome"/>
</dbReference>